<reference evidence="1 2" key="1">
    <citation type="submission" date="2020-07" db="EMBL/GenBank/DDBJ databases">
        <title>Sequencing the genomes of 1000 actinobacteria strains.</title>
        <authorList>
            <person name="Klenk H.-P."/>
        </authorList>
    </citation>
    <scope>NUCLEOTIDE SEQUENCE [LARGE SCALE GENOMIC DNA]</scope>
    <source>
        <strain evidence="1 2">DSM 29531</strain>
    </source>
</reference>
<protein>
    <submittedName>
        <fullName evidence="1">Uncharacterized protein</fullName>
    </submittedName>
</protein>
<name>A0A853DKV2_9MICO</name>
<dbReference type="AlphaFoldDB" id="A0A853DKV2"/>
<accession>A0A853DKV2</accession>
<dbReference type="EMBL" id="JACCFW010000001">
    <property type="protein sequence ID" value="NYJ75624.1"/>
    <property type="molecule type" value="Genomic_DNA"/>
</dbReference>
<evidence type="ECO:0000313" key="2">
    <source>
        <dbReference type="Proteomes" id="UP000571817"/>
    </source>
</evidence>
<keyword evidence="2" id="KW-1185">Reference proteome</keyword>
<sequence>MARRLFRFGSTTAATPFFGLLLLVPSVRADAVRKWESLPEHTKEWYRADARRALARQGRGTGRRE</sequence>
<organism evidence="1 2">
    <name type="scientific">Allobranchiibius huperziae</name>
    <dbReference type="NCBI Taxonomy" id="1874116"/>
    <lineage>
        <taxon>Bacteria</taxon>
        <taxon>Bacillati</taxon>
        <taxon>Actinomycetota</taxon>
        <taxon>Actinomycetes</taxon>
        <taxon>Micrococcales</taxon>
        <taxon>Dermacoccaceae</taxon>
        <taxon>Allobranchiibius</taxon>
    </lineage>
</organism>
<comment type="caution">
    <text evidence="1">The sequence shown here is derived from an EMBL/GenBank/DDBJ whole genome shotgun (WGS) entry which is preliminary data.</text>
</comment>
<proteinExistence type="predicted"/>
<evidence type="ECO:0000313" key="1">
    <source>
        <dbReference type="EMBL" id="NYJ75624.1"/>
    </source>
</evidence>
<dbReference type="Proteomes" id="UP000571817">
    <property type="component" value="Unassembled WGS sequence"/>
</dbReference>
<gene>
    <name evidence="1" type="ORF">HNR15_002587</name>
</gene>